<accession>A0A0E1NBV8</accession>
<name>A0A0E1NBV8_YEREN</name>
<dbReference type="KEGG" id="yet:CH48_3357"/>
<sequence length="34" mass="3663">MSIVVGYSKTGLDCPVYFNPVVISCGIPVYRADV</sequence>
<dbReference type="Proteomes" id="UP000048841">
    <property type="component" value="Unassembled WGS sequence"/>
</dbReference>
<proteinExistence type="predicted"/>
<dbReference type="PATRIC" id="fig|630.30.peg.899"/>
<reference evidence="1 2" key="1">
    <citation type="submission" date="2015-03" db="EMBL/GenBank/DDBJ databases">
        <authorList>
            <person name="Murphy D."/>
        </authorList>
    </citation>
    <scope>NUCLEOTIDE SEQUENCE [LARGE SCALE GENOMIC DNA]</scope>
    <source>
        <strain evidence="1 2">IP26249</strain>
    </source>
</reference>
<organism evidence="1 2">
    <name type="scientific">Yersinia enterocolitica</name>
    <dbReference type="NCBI Taxonomy" id="630"/>
    <lineage>
        <taxon>Bacteria</taxon>
        <taxon>Pseudomonadati</taxon>
        <taxon>Pseudomonadota</taxon>
        <taxon>Gammaproteobacteria</taxon>
        <taxon>Enterobacterales</taxon>
        <taxon>Yersiniaceae</taxon>
        <taxon>Yersinia</taxon>
    </lineage>
</organism>
<dbReference type="EMBL" id="CGBR01000040">
    <property type="protein sequence ID" value="CFQ74078.1"/>
    <property type="molecule type" value="Genomic_DNA"/>
</dbReference>
<evidence type="ECO:0000313" key="2">
    <source>
        <dbReference type="Proteomes" id="UP000048841"/>
    </source>
</evidence>
<gene>
    <name evidence="1" type="ORF">ERS137941_03760</name>
</gene>
<dbReference type="AlphaFoldDB" id="A0A0E1NBV8"/>
<evidence type="ECO:0000313" key="1">
    <source>
        <dbReference type="EMBL" id="CFQ74078.1"/>
    </source>
</evidence>
<protein>
    <submittedName>
        <fullName evidence="1">Uncharacterized protein</fullName>
    </submittedName>
</protein>